<protein>
    <recommendedName>
        <fullName evidence="4">Zinc-finger domain-containing protein</fullName>
    </recommendedName>
</protein>
<proteinExistence type="predicted"/>
<dbReference type="AlphaFoldDB" id="A0A7V7QIY1"/>
<evidence type="ECO:0008006" key="4">
    <source>
        <dbReference type="Google" id="ProtNLM"/>
    </source>
</evidence>
<reference evidence="2 3" key="2">
    <citation type="submission" date="2020-02" db="EMBL/GenBank/DDBJ databases">
        <title>Candidatus Galacturonibacter soehngenii shows hetero-acetogenic catabolism of galacturonic acid but lacks a canonical carbon monoxide dehydrogenase/acetyl-CoA synthase complex.</title>
        <authorList>
            <person name="Diender M."/>
            <person name="Stouten G.R."/>
            <person name="Petersen J.F."/>
            <person name="Nielsen P.H."/>
            <person name="Dueholm M.S."/>
            <person name="Pronk J.T."/>
            <person name="Van Loosdrecht M.C.M."/>
        </authorList>
    </citation>
    <scope>NUCLEOTIDE SEQUENCE [LARGE SCALE GENOMIC DNA]</scope>
    <source>
        <strain evidence="2">GalUA</strain>
    </source>
</reference>
<keyword evidence="3" id="KW-1185">Reference proteome</keyword>
<feature type="transmembrane region" description="Helical" evidence="1">
    <location>
        <begin position="125"/>
        <end position="143"/>
    </location>
</feature>
<keyword evidence="1" id="KW-0472">Membrane</keyword>
<dbReference type="EMBL" id="WAGX01000005">
    <property type="protein sequence ID" value="KAB1437470.1"/>
    <property type="molecule type" value="Genomic_DNA"/>
</dbReference>
<keyword evidence="1" id="KW-0812">Transmembrane</keyword>
<organism evidence="2 3">
    <name type="scientific">Candidatus Galacturonatibacter soehngenii</name>
    <dbReference type="NCBI Taxonomy" id="2307010"/>
    <lineage>
        <taxon>Bacteria</taxon>
        <taxon>Bacillati</taxon>
        <taxon>Bacillota</taxon>
        <taxon>Clostridia</taxon>
        <taxon>Lachnospirales</taxon>
        <taxon>Lachnospiraceae</taxon>
        <taxon>Candidatus Galacturonatibacter</taxon>
    </lineage>
</organism>
<comment type="caution">
    <text evidence="2">The sequence shown here is derived from an EMBL/GenBank/DDBJ whole genome shotgun (WGS) entry which is preliminary data.</text>
</comment>
<feature type="transmembrane region" description="Helical" evidence="1">
    <location>
        <begin position="85"/>
        <end position="105"/>
    </location>
</feature>
<keyword evidence="1" id="KW-1133">Transmembrane helix</keyword>
<sequence>MNNKVSCSIVRDLLPNYIDKLTEDETNYIIEDHLSNCTNCKLIYEEMSSEMEDNTYKNEVIKEKKIKDLLEKAKLGYIIKKVFKIIRILTIVLYLIMNGILGYVIFSNTQYFSITERNTIQNTMLLFSITFLIPSILILILFVKNTNNILKIIKGVIQLILLISLPFIWIIGLIISLRMPSSTTNPENYAKKEECVEELLNNQEFVMLPDTLPNNIVDVDYFYKYEVIFDDQYLNLEISWTYQDYVDYENEKLRMQSFKPINSQVVEDGFQMHYTLGNNKKDKQHFRFGYDDVTKRVIYRIYYEWVS</sequence>
<evidence type="ECO:0000313" key="2">
    <source>
        <dbReference type="EMBL" id="KAB1437470.1"/>
    </source>
</evidence>
<evidence type="ECO:0000313" key="3">
    <source>
        <dbReference type="Proteomes" id="UP000461768"/>
    </source>
</evidence>
<accession>A0A7V7QIY1</accession>
<dbReference type="Proteomes" id="UP000461768">
    <property type="component" value="Unassembled WGS sequence"/>
</dbReference>
<reference evidence="2 3" key="1">
    <citation type="submission" date="2019-09" db="EMBL/GenBank/DDBJ databases">
        <authorList>
            <person name="Valk L.C."/>
        </authorList>
    </citation>
    <scope>NUCLEOTIDE SEQUENCE [LARGE SCALE GENOMIC DNA]</scope>
    <source>
        <strain evidence="2">GalUA</strain>
    </source>
</reference>
<dbReference type="OrthoDB" id="6194834at2"/>
<name>A0A7V7QIY1_9FIRM</name>
<feature type="transmembrane region" description="Helical" evidence="1">
    <location>
        <begin position="155"/>
        <end position="177"/>
    </location>
</feature>
<evidence type="ECO:0000256" key="1">
    <source>
        <dbReference type="SAM" id="Phobius"/>
    </source>
</evidence>
<gene>
    <name evidence="2" type="ORF">F7O84_07610</name>
</gene>
<dbReference type="RefSeq" id="WP_151143862.1">
    <property type="nucleotide sequence ID" value="NZ_WAGX01000005.1"/>
</dbReference>